<organism evidence="2 3">
    <name type="scientific">Arcticibacterium luteifluviistationis</name>
    <dbReference type="NCBI Taxonomy" id="1784714"/>
    <lineage>
        <taxon>Bacteria</taxon>
        <taxon>Pseudomonadati</taxon>
        <taxon>Bacteroidota</taxon>
        <taxon>Cytophagia</taxon>
        <taxon>Cytophagales</taxon>
        <taxon>Leadbetterellaceae</taxon>
        <taxon>Arcticibacterium</taxon>
    </lineage>
</organism>
<evidence type="ECO:0000313" key="2">
    <source>
        <dbReference type="EMBL" id="AWW00852.1"/>
    </source>
</evidence>
<dbReference type="InterPro" id="IPR000182">
    <property type="entry name" value="GNAT_dom"/>
</dbReference>
<dbReference type="SUPFAM" id="SSF55729">
    <property type="entry name" value="Acyl-CoA N-acyltransferases (Nat)"/>
    <property type="match status" value="1"/>
</dbReference>
<keyword evidence="2" id="KW-0808">Transferase</keyword>
<dbReference type="OrthoDB" id="9775804at2"/>
<dbReference type="GO" id="GO:0016747">
    <property type="term" value="F:acyltransferase activity, transferring groups other than amino-acyl groups"/>
    <property type="evidence" value="ECO:0007669"/>
    <property type="project" value="InterPro"/>
</dbReference>
<accession>A0A2Z4GI11</accession>
<name>A0A2Z4GI11_9BACT</name>
<reference evidence="2 3" key="1">
    <citation type="submission" date="2018-05" db="EMBL/GenBank/DDBJ databases">
        <title>Complete genome sequence of Arcticibacterium luteifluviistationis SM1504T, a cytophagaceae bacterium isolated from Arctic surface seawater.</title>
        <authorList>
            <person name="Li Y."/>
            <person name="Qin Q.-L."/>
        </authorList>
    </citation>
    <scope>NUCLEOTIDE SEQUENCE [LARGE SCALE GENOMIC DNA]</scope>
    <source>
        <strain evidence="2 3">SM1504</strain>
    </source>
</reference>
<evidence type="ECO:0000259" key="1">
    <source>
        <dbReference type="PROSITE" id="PS51186"/>
    </source>
</evidence>
<dbReference type="Pfam" id="PF13673">
    <property type="entry name" value="Acetyltransf_10"/>
    <property type="match status" value="1"/>
</dbReference>
<keyword evidence="3" id="KW-1185">Reference proteome</keyword>
<dbReference type="KEGG" id="als:DJ013_08715"/>
<proteinExistence type="predicted"/>
<dbReference type="EMBL" id="CP029480">
    <property type="protein sequence ID" value="AWW00852.1"/>
    <property type="molecule type" value="Genomic_DNA"/>
</dbReference>
<dbReference type="PANTHER" id="PTHR43233">
    <property type="entry name" value="FAMILY N-ACETYLTRANSFERASE, PUTATIVE (AFU_ORTHOLOGUE AFUA_6G03350)-RELATED"/>
    <property type="match status" value="1"/>
</dbReference>
<dbReference type="InterPro" id="IPR053144">
    <property type="entry name" value="Acetyltransferase_Butenolide"/>
</dbReference>
<dbReference type="PANTHER" id="PTHR43233:SF1">
    <property type="entry name" value="FAMILY N-ACETYLTRANSFERASE, PUTATIVE (AFU_ORTHOLOGUE AFUA_6G03350)-RELATED"/>
    <property type="match status" value="1"/>
</dbReference>
<sequence>MITYKTGVTPKTEDIIAVYDSSGINRPTNDFDRITSMYANSNLITSAWDGDKLVGVARSLSDGCYCCYLADLAISKDYQHQGIGKKLIEVTQEELGEKVTLILIAAPNAVDYYPKIGFEKIDAGYLIKRKS</sequence>
<dbReference type="PROSITE" id="PS51186">
    <property type="entry name" value="GNAT"/>
    <property type="match status" value="1"/>
</dbReference>
<gene>
    <name evidence="2" type="ORF">DJ013_08715</name>
</gene>
<dbReference type="CDD" id="cd04301">
    <property type="entry name" value="NAT_SF"/>
    <property type="match status" value="1"/>
</dbReference>
<dbReference type="InterPro" id="IPR016181">
    <property type="entry name" value="Acyl_CoA_acyltransferase"/>
</dbReference>
<evidence type="ECO:0000313" key="3">
    <source>
        <dbReference type="Proteomes" id="UP000249873"/>
    </source>
</evidence>
<dbReference type="AlphaFoldDB" id="A0A2Z4GI11"/>
<dbReference type="RefSeq" id="WP_111374218.1">
    <property type="nucleotide sequence ID" value="NZ_CP029480.1"/>
</dbReference>
<dbReference type="Proteomes" id="UP000249873">
    <property type="component" value="Chromosome"/>
</dbReference>
<protein>
    <submittedName>
        <fullName evidence="2">GNAT family N-acetyltransferase</fullName>
    </submittedName>
</protein>
<dbReference type="Gene3D" id="3.40.630.30">
    <property type="match status" value="1"/>
</dbReference>
<feature type="domain" description="N-acetyltransferase" evidence="1">
    <location>
        <begin position="2"/>
        <end position="131"/>
    </location>
</feature>